<comment type="caution">
    <text evidence="8">The sequence shown here is derived from an EMBL/GenBank/DDBJ whole genome shotgun (WGS) entry which is preliminary data.</text>
</comment>
<name>A0A2M9FXP0_9PROT</name>
<dbReference type="OrthoDB" id="9779114at2"/>
<feature type="transmembrane region" description="Helical" evidence="6">
    <location>
        <begin position="219"/>
        <end position="236"/>
    </location>
</feature>
<feature type="transmembrane region" description="Helical" evidence="6">
    <location>
        <begin position="20"/>
        <end position="41"/>
    </location>
</feature>
<feature type="domain" description="VTT" evidence="7">
    <location>
        <begin position="83"/>
        <end position="197"/>
    </location>
</feature>
<dbReference type="InterPro" id="IPR032816">
    <property type="entry name" value="VTT_dom"/>
</dbReference>
<feature type="transmembrane region" description="Helical" evidence="6">
    <location>
        <begin position="145"/>
        <end position="166"/>
    </location>
</feature>
<keyword evidence="9" id="KW-1185">Reference proteome</keyword>
<organism evidence="8 9">
    <name type="scientific">Minwuia thermotolerans</name>
    <dbReference type="NCBI Taxonomy" id="2056226"/>
    <lineage>
        <taxon>Bacteria</taxon>
        <taxon>Pseudomonadati</taxon>
        <taxon>Pseudomonadota</taxon>
        <taxon>Alphaproteobacteria</taxon>
        <taxon>Minwuiales</taxon>
        <taxon>Minwuiaceae</taxon>
        <taxon>Minwuia</taxon>
    </lineage>
</organism>
<keyword evidence="3 6" id="KW-0812">Transmembrane</keyword>
<gene>
    <name evidence="8" type="ORF">CVT23_17765</name>
</gene>
<dbReference type="PANTHER" id="PTHR12677">
    <property type="entry name" value="GOLGI APPARATUS MEMBRANE PROTEIN TVP38-RELATED"/>
    <property type="match status" value="1"/>
</dbReference>
<reference evidence="8 9" key="1">
    <citation type="submission" date="2017-11" db="EMBL/GenBank/DDBJ databases">
        <title>Draft genome sequence of Rhizobiales bacterium SY3-13.</title>
        <authorList>
            <person name="Sun C."/>
        </authorList>
    </citation>
    <scope>NUCLEOTIDE SEQUENCE [LARGE SCALE GENOMIC DNA]</scope>
    <source>
        <strain evidence="8 9">SY3-13</strain>
    </source>
</reference>
<keyword evidence="5 6" id="KW-0472">Membrane</keyword>
<comment type="subcellular location">
    <subcellularLocation>
        <location evidence="1 6">Cell membrane</location>
        <topology evidence="1 6">Multi-pass membrane protein</topology>
    </subcellularLocation>
</comment>
<evidence type="ECO:0000256" key="1">
    <source>
        <dbReference type="ARBA" id="ARBA00004651"/>
    </source>
</evidence>
<dbReference type="RefSeq" id="WP_109794671.1">
    <property type="nucleotide sequence ID" value="NZ_PHIG01000047.1"/>
</dbReference>
<evidence type="ECO:0000256" key="4">
    <source>
        <dbReference type="ARBA" id="ARBA00022989"/>
    </source>
</evidence>
<keyword evidence="2 6" id="KW-1003">Cell membrane</keyword>
<feature type="transmembrane region" description="Helical" evidence="6">
    <location>
        <begin position="62"/>
        <end position="80"/>
    </location>
</feature>
<dbReference type="AlphaFoldDB" id="A0A2M9FXP0"/>
<dbReference type="PANTHER" id="PTHR12677:SF59">
    <property type="entry name" value="GOLGI APPARATUS MEMBRANE PROTEIN TVP38-RELATED"/>
    <property type="match status" value="1"/>
</dbReference>
<dbReference type="Proteomes" id="UP000229498">
    <property type="component" value="Unassembled WGS sequence"/>
</dbReference>
<comment type="similarity">
    <text evidence="6">Belongs to the TVP38/TMEM64 family.</text>
</comment>
<evidence type="ECO:0000256" key="6">
    <source>
        <dbReference type="RuleBase" id="RU366058"/>
    </source>
</evidence>
<dbReference type="InterPro" id="IPR015414">
    <property type="entry name" value="TMEM64"/>
</dbReference>
<dbReference type="EMBL" id="PHIG01000047">
    <property type="protein sequence ID" value="PJK28223.1"/>
    <property type="molecule type" value="Genomic_DNA"/>
</dbReference>
<proteinExistence type="inferred from homology"/>
<feature type="transmembrane region" description="Helical" evidence="6">
    <location>
        <begin position="92"/>
        <end position="118"/>
    </location>
</feature>
<evidence type="ECO:0000256" key="2">
    <source>
        <dbReference type="ARBA" id="ARBA00022475"/>
    </source>
</evidence>
<evidence type="ECO:0000313" key="8">
    <source>
        <dbReference type="EMBL" id="PJK28223.1"/>
    </source>
</evidence>
<dbReference type="GO" id="GO:0005886">
    <property type="term" value="C:plasma membrane"/>
    <property type="evidence" value="ECO:0007669"/>
    <property type="project" value="UniProtKB-SubCell"/>
</dbReference>
<evidence type="ECO:0000259" key="7">
    <source>
        <dbReference type="Pfam" id="PF09335"/>
    </source>
</evidence>
<evidence type="ECO:0000313" key="9">
    <source>
        <dbReference type="Proteomes" id="UP000229498"/>
    </source>
</evidence>
<evidence type="ECO:0000256" key="5">
    <source>
        <dbReference type="ARBA" id="ARBA00023136"/>
    </source>
</evidence>
<keyword evidence="4 6" id="KW-1133">Transmembrane helix</keyword>
<accession>A0A2M9FXP0</accession>
<sequence>MTDSHNGESAKRPGVLRRFGPLALLILAIAAFFAFGLDEWLSFRAIRDNRDALQAFVAERRVLAAIAFIAVYATATALSVPGATVLTVTGGFLFGNIFGTVWAVIGATIGATLVFLAARSALGDALRRRAGGRVKRLEEGFRENAFSYLLFLRLVPLFPFFVVNLAPAFLGVRLRTYVAATFIGIIPGGFVYAQVGHGLDSIFRAGGEPDLGDIFTTDVILAFVGLGLLALLPVAVRRFRARRRAKP</sequence>
<protein>
    <recommendedName>
        <fullName evidence="6">TVP38/TMEM64 family membrane protein</fullName>
    </recommendedName>
</protein>
<evidence type="ECO:0000256" key="3">
    <source>
        <dbReference type="ARBA" id="ARBA00022692"/>
    </source>
</evidence>
<dbReference type="Pfam" id="PF09335">
    <property type="entry name" value="VTT_dom"/>
    <property type="match status" value="1"/>
</dbReference>